<name>A0A3L7E1E3_9GAMM</name>
<evidence type="ECO:0000256" key="5">
    <source>
        <dbReference type="SAM" id="MobiDB-lite"/>
    </source>
</evidence>
<proteinExistence type="predicted"/>
<dbReference type="Proteomes" id="UP000265509">
    <property type="component" value="Unassembled WGS sequence"/>
</dbReference>
<protein>
    <submittedName>
        <fullName evidence="6">SMC-Scp complex subunit ScpB</fullName>
    </submittedName>
</protein>
<dbReference type="Gene3D" id="1.10.10.10">
    <property type="entry name" value="Winged helix-like DNA-binding domain superfamily/Winged helix DNA-binding domain"/>
    <property type="match status" value="2"/>
</dbReference>
<gene>
    <name evidence="6" type="primary">scpB</name>
    <name evidence="6" type="ORF">DWB85_06795</name>
</gene>
<dbReference type="AlphaFoldDB" id="A0A3L7E1E3"/>
<sequence length="285" mass="30782">MAETGLVQILEGALLAAGKPLTVAQLAELFEEPERPENAAIREAMQEIAERCEDRGFELVEVASGFRFQVRQALSPWVARLWHERPAKYSRALLETLALIAYRQPITRGEIEEIRGVAVSSNIIKTLHEREWIRVVGHRDVPGRPAMYATTRQFLDYFNLKNLDQLPALAEIRDLDTLNAELGFSEPLPEGEAKSAEGENPGLTVVGGTDHVPPAQAGEADQAAADEPAAEQGDTLEVEPRDAEALAEAAGEMGLQDNGEDGATGPAAAASDSDDIEAAKPENQA</sequence>
<evidence type="ECO:0000313" key="6">
    <source>
        <dbReference type="EMBL" id="RLQ22685.1"/>
    </source>
</evidence>
<feature type="compositionally biased region" description="Low complexity" evidence="5">
    <location>
        <begin position="246"/>
        <end position="271"/>
    </location>
</feature>
<keyword evidence="7" id="KW-1185">Reference proteome</keyword>
<dbReference type="InterPro" id="IPR036388">
    <property type="entry name" value="WH-like_DNA-bd_sf"/>
</dbReference>
<dbReference type="GO" id="GO:0051304">
    <property type="term" value="P:chromosome separation"/>
    <property type="evidence" value="ECO:0007669"/>
    <property type="project" value="InterPro"/>
</dbReference>
<feature type="compositionally biased region" description="Low complexity" evidence="5">
    <location>
        <begin position="213"/>
        <end position="233"/>
    </location>
</feature>
<dbReference type="OrthoDB" id="9806226at2"/>
<dbReference type="SUPFAM" id="SSF46785">
    <property type="entry name" value="Winged helix' DNA-binding domain"/>
    <property type="match status" value="2"/>
</dbReference>
<keyword evidence="2" id="KW-0132">Cell division</keyword>
<dbReference type="InterPro" id="IPR036390">
    <property type="entry name" value="WH_DNA-bd_sf"/>
</dbReference>
<dbReference type="RefSeq" id="WP_117953456.1">
    <property type="nucleotide sequence ID" value="NZ_QRAN01000005.1"/>
</dbReference>
<dbReference type="EMBL" id="QRAN01000005">
    <property type="protein sequence ID" value="RLQ22685.1"/>
    <property type="molecule type" value="Genomic_DNA"/>
</dbReference>
<keyword evidence="3" id="KW-0159">Chromosome partition</keyword>
<dbReference type="GO" id="GO:0051301">
    <property type="term" value="P:cell division"/>
    <property type="evidence" value="ECO:0007669"/>
    <property type="project" value="UniProtKB-KW"/>
</dbReference>
<dbReference type="PANTHER" id="PTHR34298:SF2">
    <property type="entry name" value="SEGREGATION AND CONDENSATION PROTEIN B"/>
    <property type="match status" value="1"/>
</dbReference>
<dbReference type="InterPro" id="IPR005234">
    <property type="entry name" value="ScpB_csome_segregation"/>
</dbReference>
<dbReference type="NCBIfam" id="TIGR00281">
    <property type="entry name" value="SMC-Scp complex subunit ScpB"/>
    <property type="match status" value="1"/>
</dbReference>
<evidence type="ECO:0000313" key="7">
    <source>
        <dbReference type="Proteomes" id="UP000265509"/>
    </source>
</evidence>
<dbReference type="Pfam" id="PF04079">
    <property type="entry name" value="SMC_ScpB"/>
    <property type="match status" value="1"/>
</dbReference>
<comment type="caution">
    <text evidence="6">The sequence shown here is derived from an EMBL/GenBank/DDBJ whole genome shotgun (WGS) entry which is preliminary data.</text>
</comment>
<evidence type="ECO:0000256" key="4">
    <source>
        <dbReference type="ARBA" id="ARBA00023306"/>
    </source>
</evidence>
<evidence type="ECO:0000256" key="1">
    <source>
        <dbReference type="ARBA" id="ARBA00022490"/>
    </source>
</evidence>
<dbReference type="PANTHER" id="PTHR34298">
    <property type="entry name" value="SEGREGATION AND CONDENSATION PROTEIN B"/>
    <property type="match status" value="1"/>
</dbReference>
<feature type="region of interest" description="Disordered" evidence="5">
    <location>
        <begin position="186"/>
        <end position="285"/>
    </location>
</feature>
<keyword evidence="4" id="KW-0131">Cell cycle</keyword>
<evidence type="ECO:0000256" key="3">
    <source>
        <dbReference type="ARBA" id="ARBA00022829"/>
    </source>
</evidence>
<evidence type="ECO:0000256" key="2">
    <source>
        <dbReference type="ARBA" id="ARBA00022618"/>
    </source>
</evidence>
<organism evidence="6 7">
    <name type="scientific">Seongchinamella sediminis</name>
    <dbReference type="NCBI Taxonomy" id="2283635"/>
    <lineage>
        <taxon>Bacteria</taxon>
        <taxon>Pseudomonadati</taxon>
        <taxon>Pseudomonadota</taxon>
        <taxon>Gammaproteobacteria</taxon>
        <taxon>Cellvibrionales</taxon>
        <taxon>Halieaceae</taxon>
        <taxon>Seongchinamella</taxon>
    </lineage>
</organism>
<keyword evidence="1" id="KW-0963">Cytoplasm</keyword>
<accession>A0A3L7E1E3</accession>
<reference evidence="6 7" key="1">
    <citation type="submission" date="2018-07" db="EMBL/GenBank/DDBJ databases">
        <title>Halioglobus sp. genome submission.</title>
        <authorList>
            <person name="Ye M.-Q."/>
            <person name="Du Z.-J."/>
        </authorList>
    </citation>
    <scope>NUCLEOTIDE SEQUENCE [LARGE SCALE GENOMIC DNA]</scope>
    <source>
        <strain evidence="6 7">U0301</strain>
    </source>
</reference>